<evidence type="ECO:0000313" key="2">
    <source>
        <dbReference type="EMBL" id="ROQ21102.1"/>
    </source>
</evidence>
<feature type="compositionally biased region" description="Low complexity" evidence="1">
    <location>
        <begin position="97"/>
        <end position="137"/>
    </location>
</feature>
<dbReference type="EMBL" id="RJUK01000001">
    <property type="protein sequence ID" value="ROQ21102.1"/>
    <property type="molecule type" value="Genomic_DNA"/>
</dbReference>
<comment type="caution">
    <text evidence="2">The sequence shown here is derived from an EMBL/GenBank/DDBJ whole genome shotgun (WGS) entry which is preliminary data.</text>
</comment>
<name>A0A3N1NQI7_9GAMM</name>
<proteinExistence type="predicted"/>
<organism evidence="2 3">
    <name type="scientific">Marinimicrobium koreense</name>
    <dbReference type="NCBI Taxonomy" id="306545"/>
    <lineage>
        <taxon>Bacteria</taxon>
        <taxon>Pseudomonadati</taxon>
        <taxon>Pseudomonadota</taxon>
        <taxon>Gammaproteobacteria</taxon>
        <taxon>Cellvibrionales</taxon>
        <taxon>Cellvibrionaceae</taxon>
        <taxon>Marinimicrobium</taxon>
    </lineage>
</organism>
<dbReference type="RefSeq" id="WP_123638146.1">
    <property type="nucleotide sequence ID" value="NZ_RJUK01000001.1"/>
</dbReference>
<feature type="region of interest" description="Disordered" evidence="1">
    <location>
        <begin position="1"/>
        <end position="188"/>
    </location>
</feature>
<dbReference type="InterPro" id="IPR021973">
    <property type="entry name" value="SprA-related"/>
</dbReference>
<evidence type="ECO:0000256" key="1">
    <source>
        <dbReference type="SAM" id="MobiDB-lite"/>
    </source>
</evidence>
<dbReference type="AlphaFoldDB" id="A0A3N1NQI7"/>
<feature type="compositionally biased region" description="Polar residues" evidence="1">
    <location>
        <begin position="1"/>
        <end position="10"/>
    </location>
</feature>
<feature type="compositionally biased region" description="Basic and acidic residues" evidence="1">
    <location>
        <begin position="44"/>
        <end position="60"/>
    </location>
</feature>
<dbReference type="Pfam" id="PF12118">
    <property type="entry name" value="SprA-related"/>
    <property type="match status" value="1"/>
</dbReference>
<feature type="region of interest" description="Disordered" evidence="1">
    <location>
        <begin position="232"/>
        <end position="341"/>
    </location>
</feature>
<evidence type="ECO:0000313" key="3">
    <source>
        <dbReference type="Proteomes" id="UP000273643"/>
    </source>
</evidence>
<dbReference type="Proteomes" id="UP000273643">
    <property type="component" value="Unassembled WGS sequence"/>
</dbReference>
<reference evidence="2 3" key="1">
    <citation type="submission" date="2018-11" db="EMBL/GenBank/DDBJ databases">
        <title>Genomic Encyclopedia of Type Strains, Phase IV (KMG-IV): sequencing the most valuable type-strain genomes for metagenomic binning, comparative biology and taxonomic classification.</title>
        <authorList>
            <person name="Goeker M."/>
        </authorList>
    </citation>
    <scope>NUCLEOTIDE SEQUENCE [LARGE SCALE GENOMIC DNA]</scope>
    <source>
        <strain evidence="2 3">DSM 16974</strain>
    </source>
</reference>
<sequence>MASVIPSNFANAVAPFVPAGRAPVGQETEDLRGSSLQPLEESAETARSENFRSPDQRPGETDQQWQQQESRDPRIRSSAPETDQPPPVETNRSDRVTLSASGQAALASEASAGQSSGAQGAESTADPGEVSPASASSDDPRSAFRESRERQQALETQAEIRELAARDREVRQHEQAHAALGGRYAGAPQYDFVRGPDGVSYAVSGEVPIDTSRIPNDPQATIEKAQQIRRAAYAPAEPSDTDRRVAAEAAQMEAQARAELRQMETREAEEKRASPDEEGESSARRDELSTEREREEAERENRRSELVEDARQRNINTYIQLVGLSGLTSEDKSGNRLDQRI</sequence>
<gene>
    <name evidence="2" type="ORF">EDC38_1724</name>
</gene>
<protein>
    <submittedName>
        <fullName evidence="2">SprA family protein</fullName>
    </submittedName>
</protein>
<accession>A0A3N1NQI7</accession>
<feature type="compositionally biased region" description="Basic and acidic residues" evidence="1">
    <location>
        <begin position="138"/>
        <end position="176"/>
    </location>
</feature>
<dbReference type="OrthoDB" id="9812722at2"/>
<feature type="compositionally biased region" description="Basic and acidic residues" evidence="1">
    <location>
        <begin position="329"/>
        <end position="341"/>
    </location>
</feature>
<keyword evidence="3" id="KW-1185">Reference proteome</keyword>
<feature type="compositionally biased region" description="Basic and acidic residues" evidence="1">
    <location>
        <begin position="256"/>
        <end position="312"/>
    </location>
</feature>